<evidence type="ECO:0000256" key="1">
    <source>
        <dbReference type="SAM" id="SignalP"/>
    </source>
</evidence>
<comment type="caution">
    <text evidence="2">The sequence shown here is derived from an EMBL/GenBank/DDBJ whole genome shotgun (WGS) entry which is preliminary data.</text>
</comment>
<accession>A0ABP7ATD6</accession>
<gene>
    <name evidence="2" type="ORF">GCM10022236_47380</name>
</gene>
<dbReference type="RefSeq" id="WP_344809287.1">
    <property type="nucleotide sequence ID" value="NZ_BAABAB010000050.1"/>
</dbReference>
<keyword evidence="1" id="KW-0732">Signal</keyword>
<proteinExistence type="predicted"/>
<dbReference type="Proteomes" id="UP001501490">
    <property type="component" value="Unassembled WGS sequence"/>
</dbReference>
<name>A0ABP7ATD6_9ACTN</name>
<organism evidence="2 3">
    <name type="scientific">Microlunatus ginsengisoli</name>
    <dbReference type="NCBI Taxonomy" id="363863"/>
    <lineage>
        <taxon>Bacteria</taxon>
        <taxon>Bacillati</taxon>
        <taxon>Actinomycetota</taxon>
        <taxon>Actinomycetes</taxon>
        <taxon>Propionibacteriales</taxon>
        <taxon>Propionibacteriaceae</taxon>
        <taxon>Microlunatus</taxon>
    </lineage>
</organism>
<evidence type="ECO:0008006" key="4">
    <source>
        <dbReference type="Google" id="ProtNLM"/>
    </source>
</evidence>
<keyword evidence="3" id="KW-1185">Reference proteome</keyword>
<feature type="chain" id="PRO_5045591747" description="Surface-anchored protein" evidence="1">
    <location>
        <begin position="32"/>
        <end position="236"/>
    </location>
</feature>
<evidence type="ECO:0000313" key="3">
    <source>
        <dbReference type="Proteomes" id="UP001501490"/>
    </source>
</evidence>
<evidence type="ECO:0000313" key="2">
    <source>
        <dbReference type="EMBL" id="GAA3639416.1"/>
    </source>
</evidence>
<reference evidence="3" key="1">
    <citation type="journal article" date="2019" name="Int. J. Syst. Evol. Microbiol.">
        <title>The Global Catalogue of Microorganisms (GCM) 10K type strain sequencing project: providing services to taxonomists for standard genome sequencing and annotation.</title>
        <authorList>
            <consortium name="The Broad Institute Genomics Platform"/>
            <consortium name="The Broad Institute Genome Sequencing Center for Infectious Disease"/>
            <person name="Wu L."/>
            <person name="Ma J."/>
        </authorList>
    </citation>
    <scope>NUCLEOTIDE SEQUENCE [LARGE SCALE GENOMIC DNA]</scope>
    <source>
        <strain evidence="3">JCM 16929</strain>
    </source>
</reference>
<feature type="signal peptide" evidence="1">
    <location>
        <begin position="1"/>
        <end position="31"/>
    </location>
</feature>
<dbReference type="EMBL" id="BAABAB010000050">
    <property type="protein sequence ID" value="GAA3639416.1"/>
    <property type="molecule type" value="Genomic_DNA"/>
</dbReference>
<sequence length="236" mass="25090">MSRAFLVRIAVRAASIVALMAMLVAPGPASAHQRGATVLPPDARPCGYSLSEMTRRLALFTTSGNDQAYYPRTPFQILYFDPATAQVDTSGDGWAFSGTNTFSVPAGTQFFVPLQNADDSPPVLGTLPRSQAEAASYFFDPAQLGAKGYRIDVDGVATPIGPRYVAGPVRTPPLLDGGGRHMITLGAFVGPLPPGKHTVTIDGGLYGDLLFPAYGIRFLRGHFSYQVSVAPAHPHR</sequence>
<protein>
    <recommendedName>
        <fullName evidence="4">Surface-anchored protein</fullName>
    </recommendedName>
</protein>